<evidence type="ECO:0000256" key="1">
    <source>
        <dbReference type="ARBA" id="ARBA00004429"/>
    </source>
</evidence>
<dbReference type="PANTHER" id="PTHR35011">
    <property type="entry name" value="2,3-DIKETO-L-GULONATE TRAP TRANSPORTER SMALL PERMEASE PROTEIN YIAM"/>
    <property type="match status" value="1"/>
</dbReference>
<dbReference type="RefSeq" id="WP_015906329.1">
    <property type="nucleotide sequence ID" value="NC_012108.1"/>
</dbReference>
<comment type="similarity">
    <text evidence="8">Belongs to the TRAP transporter small permease family.</text>
</comment>
<reference evidence="11 12" key="1">
    <citation type="journal article" date="2009" name="Environ. Microbiol.">
        <title>Genome sequence of Desulfobacterium autotrophicum HRM2, a marine sulfate reducer oxidizing organic carbon completely to carbon dioxide.</title>
        <authorList>
            <person name="Strittmatter A.W."/>
            <person name="Liesegang H."/>
            <person name="Rabus R."/>
            <person name="Decker I."/>
            <person name="Amann J."/>
            <person name="Andres S."/>
            <person name="Henne A."/>
            <person name="Fricke W.F."/>
            <person name="Martinez-Arias R."/>
            <person name="Bartels D."/>
            <person name="Goesmann A."/>
            <person name="Krause L."/>
            <person name="Puehler A."/>
            <person name="Klenk H.P."/>
            <person name="Richter M."/>
            <person name="Schuler M."/>
            <person name="Gloeckner F.O."/>
            <person name="Meyerdierks A."/>
            <person name="Gottschalk G."/>
            <person name="Amann R."/>
        </authorList>
    </citation>
    <scope>NUCLEOTIDE SEQUENCE [LARGE SCALE GENOMIC DNA]</scope>
    <source>
        <strain evidence="12">ATCC 43914 / DSM 3382 / HRM2</strain>
    </source>
</reference>
<dbReference type="InterPro" id="IPR055348">
    <property type="entry name" value="DctQ"/>
</dbReference>
<dbReference type="KEGG" id="dat:HRM2_45590"/>
<keyword evidence="2" id="KW-0813">Transport</keyword>
<proteinExistence type="inferred from homology"/>
<dbReference type="Proteomes" id="UP000000442">
    <property type="component" value="Chromosome"/>
</dbReference>
<keyword evidence="12" id="KW-1185">Reference proteome</keyword>
<protein>
    <submittedName>
        <fullName evidence="11">DctQ10</fullName>
    </submittedName>
</protein>
<dbReference type="eggNOG" id="COG3090">
    <property type="taxonomic scope" value="Bacteria"/>
</dbReference>
<keyword evidence="7 9" id="KW-0472">Membrane</keyword>
<evidence type="ECO:0000256" key="4">
    <source>
        <dbReference type="ARBA" id="ARBA00022519"/>
    </source>
</evidence>
<dbReference type="STRING" id="177437.HRM2_45590"/>
<organism evidence="11 12">
    <name type="scientific">Desulforapulum autotrophicum (strain ATCC 43914 / DSM 3382 / VKM B-1955 / HRM2)</name>
    <name type="common">Desulfobacterium autotrophicum</name>
    <dbReference type="NCBI Taxonomy" id="177437"/>
    <lineage>
        <taxon>Bacteria</taxon>
        <taxon>Pseudomonadati</taxon>
        <taxon>Thermodesulfobacteriota</taxon>
        <taxon>Desulfobacteria</taxon>
        <taxon>Desulfobacterales</taxon>
        <taxon>Desulfobacteraceae</taxon>
        <taxon>Desulforapulum</taxon>
    </lineage>
</organism>
<dbReference type="Pfam" id="PF04290">
    <property type="entry name" value="DctQ"/>
    <property type="match status" value="1"/>
</dbReference>
<feature type="domain" description="Tripartite ATP-independent periplasmic transporters DctQ component" evidence="10">
    <location>
        <begin position="19"/>
        <end position="139"/>
    </location>
</feature>
<keyword evidence="5 9" id="KW-0812">Transmembrane</keyword>
<dbReference type="HOGENOM" id="CLU_086356_3_4_7"/>
<keyword evidence="6 9" id="KW-1133">Transmembrane helix</keyword>
<evidence type="ECO:0000256" key="3">
    <source>
        <dbReference type="ARBA" id="ARBA00022475"/>
    </source>
</evidence>
<feature type="transmembrane region" description="Helical" evidence="9">
    <location>
        <begin position="125"/>
        <end position="143"/>
    </location>
</feature>
<evidence type="ECO:0000256" key="9">
    <source>
        <dbReference type="SAM" id="Phobius"/>
    </source>
</evidence>
<name>C0QG36_DESAH</name>
<sequence length="157" mass="17798">MKKELRIDYLVAALLLFAMAAIAFANVVSRYFFHFSIASTEEITINMFVWMTVVGCGIAFERGGQLGVVTFFDLFPERMQKCVILTSAFLSALLFVLVDFFMLQAIHDELTIFHATSASLSIPVWIYYAGVPFLSVFVFRGIYRDAIKRLNPVEKSL</sequence>
<dbReference type="GO" id="GO:0005886">
    <property type="term" value="C:plasma membrane"/>
    <property type="evidence" value="ECO:0007669"/>
    <property type="project" value="UniProtKB-SubCell"/>
</dbReference>
<accession>C0QG36</accession>
<comment type="subcellular location">
    <subcellularLocation>
        <location evidence="1">Cell inner membrane</location>
        <topology evidence="1">Multi-pass membrane protein</topology>
    </subcellularLocation>
</comment>
<dbReference type="GO" id="GO:0022857">
    <property type="term" value="F:transmembrane transporter activity"/>
    <property type="evidence" value="ECO:0007669"/>
    <property type="project" value="TreeGrafter"/>
</dbReference>
<evidence type="ECO:0000256" key="7">
    <source>
        <dbReference type="ARBA" id="ARBA00023136"/>
    </source>
</evidence>
<dbReference type="InterPro" id="IPR007387">
    <property type="entry name" value="TRAP_DctQ"/>
</dbReference>
<dbReference type="AlphaFoldDB" id="C0QG36"/>
<keyword evidence="3" id="KW-1003">Cell membrane</keyword>
<evidence type="ECO:0000313" key="12">
    <source>
        <dbReference type="Proteomes" id="UP000000442"/>
    </source>
</evidence>
<evidence type="ECO:0000313" key="11">
    <source>
        <dbReference type="EMBL" id="ACN17615.1"/>
    </source>
</evidence>
<dbReference type="EMBL" id="CP001087">
    <property type="protein sequence ID" value="ACN17615.1"/>
    <property type="molecule type" value="Genomic_DNA"/>
</dbReference>
<dbReference type="OrthoDB" id="6363908at2"/>
<feature type="transmembrane region" description="Helical" evidence="9">
    <location>
        <begin position="82"/>
        <end position="105"/>
    </location>
</feature>
<evidence type="ECO:0000256" key="6">
    <source>
        <dbReference type="ARBA" id="ARBA00022989"/>
    </source>
</evidence>
<evidence type="ECO:0000256" key="8">
    <source>
        <dbReference type="ARBA" id="ARBA00038436"/>
    </source>
</evidence>
<evidence type="ECO:0000259" key="10">
    <source>
        <dbReference type="Pfam" id="PF04290"/>
    </source>
</evidence>
<evidence type="ECO:0000256" key="5">
    <source>
        <dbReference type="ARBA" id="ARBA00022692"/>
    </source>
</evidence>
<keyword evidence="4" id="KW-0997">Cell inner membrane</keyword>
<dbReference type="PANTHER" id="PTHR35011:SF2">
    <property type="entry name" value="2,3-DIKETO-L-GULONATE TRAP TRANSPORTER SMALL PERMEASE PROTEIN YIAM"/>
    <property type="match status" value="1"/>
</dbReference>
<gene>
    <name evidence="11" type="primary">dctQ10</name>
    <name evidence="11" type="ordered locus">HRM2_45590</name>
</gene>
<feature type="transmembrane region" description="Helical" evidence="9">
    <location>
        <begin position="49"/>
        <end position="75"/>
    </location>
</feature>
<evidence type="ECO:0000256" key="2">
    <source>
        <dbReference type="ARBA" id="ARBA00022448"/>
    </source>
</evidence>
<dbReference type="GO" id="GO:0015740">
    <property type="term" value="P:C4-dicarboxylate transport"/>
    <property type="evidence" value="ECO:0007669"/>
    <property type="project" value="TreeGrafter"/>
</dbReference>